<feature type="coiled-coil region" evidence="7">
    <location>
        <begin position="2334"/>
        <end position="2401"/>
    </location>
</feature>
<dbReference type="FunFam" id="2.60.40.10:FF:000107">
    <property type="entry name" value="Myosin, light chain kinase a"/>
    <property type="match status" value="3"/>
</dbReference>
<feature type="compositionally biased region" description="Acidic residues" evidence="8">
    <location>
        <begin position="3400"/>
        <end position="3410"/>
    </location>
</feature>
<feature type="domain" description="Ig-like" evidence="9">
    <location>
        <begin position="564"/>
        <end position="648"/>
    </location>
</feature>
<evidence type="ECO:0000256" key="4">
    <source>
        <dbReference type="ARBA" id="ARBA00023157"/>
    </source>
</evidence>
<dbReference type="SMART" id="SM00409">
    <property type="entry name" value="IG"/>
    <property type="match status" value="23"/>
</dbReference>
<feature type="compositionally biased region" description="Acidic residues" evidence="8">
    <location>
        <begin position="3582"/>
        <end position="3593"/>
    </location>
</feature>
<keyword evidence="3" id="KW-0130">Cell adhesion</keyword>
<dbReference type="VEuPathDB" id="VectorBase:GAUT020642"/>
<dbReference type="PANTHER" id="PTHR13817">
    <property type="entry name" value="TITIN"/>
    <property type="match status" value="1"/>
</dbReference>
<feature type="region of interest" description="Disordered" evidence="8">
    <location>
        <begin position="2909"/>
        <end position="2930"/>
    </location>
</feature>
<dbReference type="FunFam" id="2.60.40.10:FF:002242">
    <property type="entry name" value="Stretchin-Mlck, isoform U"/>
    <property type="match status" value="1"/>
</dbReference>
<feature type="coiled-coil region" evidence="7">
    <location>
        <begin position="2864"/>
        <end position="2891"/>
    </location>
</feature>
<feature type="region of interest" description="Disordered" evidence="8">
    <location>
        <begin position="3345"/>
        <end position="3616"/>
    </location>
</feature>
<dbReference type="PROSITE" id="PS50835">
    <property type="entry name" value="IG_LIKE"/>
    <property type="match status" value="22"/>
</dbReference>
<reference evidence="10" key="1">
    <citation type="submission" date="2020-05" db="UniProtKB">
        <authorList>
            <consortium name="EnsemblMetazoa"/>
        </authorList>
    </citation>
    <scope>IDENTIFICATION</scope>
    <source>
        <strain evidence="10">TTRI</strain>
    </source>
</reference>
<dbReference type="GO" id="GO:0007155">
    <property type="term" value="P:cell adhesion"/>
    <property type="evidence" value="ECO:0007669"/>
    <property type="project" value="UniProtKB-KW"/>
</dbReference>
<dbReference type="GO" id="GO:0032982">
    <property type="term" value="C:myosin filament"/>
    <property type="evidence" value="ECO:0007669"/>
    <property type="project" value="UniProtKB-KW"/>
</dbReference>
<protein>
    <recommendedName>
        <fullName evidence="9">Ig-like domain-containing protein</fullName>
    </recommendedName>
</protein>
<evidence type="ECO:0000256" key="2">
    <source>
        <dbReference type="ARBA" id="ARBA00022737"/>
    </source>
</evidence>
<keyword evidence="11" id="KW-1185">Reference proteome</keyword>
<dbReference type="Gene3D" id="2.60.40.10">
    <property type="entry name" value="Immunoglobulins"/>
    <property type="match status" value="24"/>
</dbReference>
<keyword evidence="7" id="KW-0175">Coiled coil</keyword>
<feature type="compositionally biased region" description="Basic and acidic residues" evidence="8">
    <location>
        <begin position="4642"/>
        <end position="4653"/>
    </location>
</feature>
<feature type="domain" description="Ig-like" evidence="9">
    <location>
        <begin position="5041"/>
        <end position="5124"/>
    </location>
</feature>
<feature type="compositionally biased region" description="Basic and acidic residues" evidence="8">
    <location>
        <begin position="3451"/>
        <end position="3461"/>
    </location>
</feature>
<feature type="region of interest" description="Disordered" evidence="8">
    <location>
        <begin position="4392"/>
        <end position="4438"/>
    </location>
</feature>
<feature type="domain" description="Ig-like" evidence="9">
    <location>
        <begin position="5317"/>
        <end position="5387"/>
    </location>
</feature>
<feature type="domain" description="Ig-like" evidence="9">
    <location>
        <begin position="4163"/>
        <end position="4265"/>
    </location>
</feature>
<evidence type="ECO:0000256" key="5">
    <source>
        <dbReference type="ARBA" id="ARBA00023179"/>
    </source>
</evidence>
<feature type="compositionally biased region" description="Basic and acidic residues" evidence="8">
    <location>
        <begin position="4129"/>
        <end position="4139"/>
    </location>
</feature>
<feature type="compositionally biased region" description="Acidic residues" evidence="8">
    <location>
        <begin position="3541"/>
        <end position="3562"/>
    </location>
</feature>
<feature type="domain" description="Ig-like" evidence="9">
    <location>
        <begin position="3082"/>
        <end position="3169"/>
    </location>
</feature>
<dbReference type="FunFam" id="2.60.40.10:FF:001307">
    <property type="entry name" value="Stretchin-Mlck, isoform V"/>
    <property type="match status" value="3"/>
</dbReference>
<feature type="domain" description="Ig-like" evidence="9">
    <location>
        <begin position="4453"/>
        <end position="4537"/>
    </location>
</feature>
<sequence>MEQLNPNQNSTLPTIETNSSSTLAEIVQQSAAVATNTNKLTTLTSDNPQQQQGYKSPKISFSDNSSSIIQCIANDRATFFVKIDFEENENDITPLRFEWSRGDVPIKNSDRFRITQTSNAVQLAIEHVTTEDAGHYTLFARTKGNDVIRKDVELVIEDKSTGDDPPIFLRRLVDLSVKVGTRTRLLVEIRSSTDVKLTWYRKYRRVCENERIKEINEGSFHYLEVSPVILEDGGQWMVHAENLNGRNSCICHLNVLVPKAYRVPEFIEELKAVLTQQGTVALECKVVGVPTPQLRWFKDSKEIKAGDIFALTANADDPTSLGTYTCEAVNCMGKTYSSSKVHVVGRGSREDSLKPVDSLSSAGPPPIFTSELRDTNVKIGDTLILGCQVVVPPWPKNVVWYNKNGRVDMDERYKLIEDGLGVYMAEVKPSSSCDEGEWKCVVTNDDGAVGISTCLVSMEIPKNYRKPRFMETLRAILTDEGLVSFECKVVGFPAPILKWFKDGQELKPGDVYQLTGTNSLGTYCCIAKNCMGETSSMAVLTIEDIQNQLSEEERLVFTNKNQPPKFLLGLKSQEAKINEAFQFTVKIEATPDPLLTWFRDELPIQSNERYNHYRGDTQYWHLDVRCLEIVDQAEWKCVAVNDFGTSVTSCFLKLQIPRHYKKPRFLECLRAVLTEEGAVNLECKVIGVPQPVLKWYKDGVELKPGDIHKIISGQDGTCCLGTYTCEARNCMGVMASSASLLGFEDDYSKQDSGKQHELQRNFSLSTIQEERTSQLYETPAGDITITERGDVSFSLEGKEVSVSLYETPDLTEEEALKIVEMYADQLSEHVTEQNIVELPPLRFVKETAQSGKLLMEATVIDISPEYFTHEEDLRTEAGMSDISINELTVHGFSAQELNNLDRETEDYAKKSFEKMEEELSLTTPDRKRKKSKATETDEFFSFSKATKSPNQSQADEEADNSSELQTFASARMESGKEDVTEQSLKKKSRKSDSDSSKTNETETKLIDISGAVGDGLMVLPDKLAKKVITNEREIADNVRRLLPLAKMLKILDAHLCAVEAEVISQSVMMMTASSADQSIAIIKNIAEPLQQIQSKLKVYSGETPIELLFETMKEDIGCLHVGLQVVEKCVEIDERGTTLIQRTSVCIIDSLADHMVKTLDELKTIAKSFEGESLKSHLLLTTDDIRQGLEITKGTIKSQALLQEAQELEANKHFTESVAKLQEVPEPLPFEKVPQADLPPQAESVKLICKPVWEIQQALEKVENELSLEETDEGIYCKVHQKIVDNFLEPFQHLQQVLQVIEQRAETLTGTEQKINLAILDIVTPPLFELKKGLEVINAQPSNDVEGGKLTVNTVESMVPPLQEIQNGLAQLSQDILTGGQVTEDLVLDSDEVKKLLQSLAQAVLHLESNIEQISCKLPQQIPVKLLTLKEHISTLIEQTVNQGVHKSHIILLGNIKRPIDELNYCMRQIEQKSITGSLGDLVDPLRSLDAKIKQSKDILCISPVNAQDDLLNILHDTQKLIKTIEIDIDEYEFQMQQKEIESEKQEPAADQLQETMEWRIDQEKYSKQLENLTNVIREVSNLEFIDYKLRAAINDLIPPCEKIIVELRNMPDCRVFAQNIVRSTADSIQKINASLLQLTEITNTLQCNNLLNSVVRNYFEELKFAIDQTEEQTETVQTLQLAEAFNNVLNIVENIVQLCGEDAIDDLSTLEDVSALKSNAESLPVENSFTLNTATLEERRVQAELLLGQLKQDIATVLAQCSELDLGCVQTETVQEVKAAVEKIHDFKECLENTLSMNVMEYPPTVSDSRTMAEAVYSLESCALHIHEYLEQGIVTDMSDLEVNELRTIAEPLQELVHAVKVFYTQEFDQISSIATLTRISMTSASMIQSLKPFVLSVHENHAIETLESIANQISVTHLKQFVQPLHELEKAVIIQEHNTCLSQIVALPEQNQQDLRSWAKPLLCLNRSIVQVKEEHALSTLEECPEFKVIAQKSPVLFNLLKYCESLNADFLEQFEELSSENLSILKTFAEPQTVRSIDEKLIIKEMPQIEIFDMRKCVAESIQLLGKALLKTTAIQTAEVYELNLITEQLRTDLQTLNKQKETQSVEFIQLRNRLAKTMFKLKECLVRTYEADVEVAVEDIEKIFEDLLQVIPNLEKQLALEMKEKIALSCSEFIVVIQQSEYESLLSLAEPIRNLLDCLTLLSDHNEVDIKKLSPLFQKIQMQLIRIVQIINNDDCLNEFNPDLKPALVNFANNLNSLKDFLEKNDENIRVIELLQELDYFAADLKEVSCSLENNNRKNYLIQATSATKSFLMALEQGLAENNPLVHIFLEKHYEGVQQLEAALKTVECEIIPRVERSEMIWLAEELESVEAIGKLLDNLQENMKILSQELVELPKNSAVSTAEMVKEISETKQQLVPKAERQDSIEFIKIPIVEECVNIILKTLKEDKNLQTLEADLQEIISSKDDNRRTKNIFRIREHIVHTYDSSVNKHLENFIDSLLDHNQNLLELVNARYCLTIKESIELLQDDIKALDNKPCQSKLCSVYEKLLCLAEISDSLKPHRDIKNSSQKMVELQKYLMEIFCTFDDLLEISDDNLTPAIEIVKALALRQYDENENSKGSIKIVKVFEDILHLCAEVKVTVEKMKVKPADSALIRQISEVEVDAMKSKAPVPDLKAREIENKQSDAVMKKIDKQEIQAIESKAKVREIKAEKLEEKMIDSTAKAIEQKKIEDMKLKAEVSEVVPEKNMEEEVNVEVNEVKAKAKVSEVKAEKIEEKQSEAVMKKIDKKETEEKKLRAEVSEIKAEKLEEKMIDSTAKTIEQKKIEETKLKAEVSEVTPEKIEKHEDSVDAKKVEHMEVEATIMKEAKELKAEISEIKAEKLEEKMIDSTAKTIEQKKIEETKLKAEVSEVTPEKIEKHEDSVDAKKVEHMEVEATIMKGKATEVKSEKIEEKQPEAVMQKIDKKETEAKELKAEISEIRAEKVEEKMIESTVKTIELKNTKEMKLKREAFEVEPEKNKEEEVNVETKKVEHTKVETINSEAKVPQVKEAKIEEKQLEKVKGNEYKENKEMRNAKRPPRVDVKLTNRNSAVGSDIKLTCSILGNDLQILWFKENKRLENNSKYKILFMDGLSCLEIKSADCNDAAVYRCVANNRNGEVETSCLVTVYDVPTNKFGTPPIFTRNIREGETTAADAPSEDRESVPPQDTLQVPTQKRRKLKSPTPLRGRSATPIHGRSQTPFSLYMIRRSATPSTWRSITPFLKREEKEKTPFELGRDILTQITCNKAVFDRALIMDISEPEELQKPVRYITSDMSVIDRAAVMDVSNVEVIYVVEEYEEYEEEEEVKEEVKPKKKGKGKKGRAGRKSADKDQSPGVGGEGETGEGGDEDSRERSEDREESADFDESDEPSKKGKKKGGAKKKEKKEKSPSPKLTLKLEIGGGQKASKKMFEDKDKQSQDQKGTAKPPPKKSKLVLQMEEQAKAAAKAAEEVAKQASKPKNETFEERQKRLKAEKEEQERLEAEQRALEEELRAQQEAEMAEYDEDEAGEEGDSYAEGEDASSRYEEDGGESRYDSSRYEDEEAEEADEVGDLPGDARRGSDESEGFTRPDPYDEERWQQIAEEEGEEFMQQLRKYSLAIRKSEKQRDEEWQRRREQLRLPHFVVFLSDRTVEAGQKVRLTCAIGGPELSVKWFKDGRQLERDATHRIINNNNIIILEVINTTILDSGEYSCVIANMNDEVTSSCFVTIYEVFKDEPAPPTFKLIKEYYHLRDDELTIEMHIHGVPRPVVTWWRGSFEVKPNFKFTRLEEAHGVYKLLIYKPNNRDSGTYTCKAINSCGEAQMRHTIEVAKNLNYHVHGIFHARDRLQQDKENTAKKAMEEAMKSKEASDKKRAVVDVAPRAARSSPEPLVSPKQKLKFATQLRDRMSLEGSTVKFICNVIGPNSTCRWMKDDNPVKFSDNVKNFSEEGKAMLELRNVTADSSGVYKCIAKNDYSEIETSCYFKVYAAQAEGDESEPIFALPLRDVYHSSQNDLVLDTKVRGNPRPSITWLKDRVPVVLDGRIVQIEHLDGICELIINKPTPSDNGTYVCVAQNKLGTQEAQHSVVVDVVQTSRRSSTQSAVMSDSSDSKSKGERPSKVPKGKKKEDEGEEVAYERRSKMPEVNPKQQLYFNAIVSNCYVTEGSKVKLQAVVMGPNPAMKWMKDDQNVTYGPRIRNMSRDCLATLEFVKALPEDSGVYTLVAQNEFCKISTSAKLLVYSTNVSAEVEPVFTRPLRDTYRLNTNELILETGVRGQPAPKVQWFKDSVEIEKSERFHIFNHSDGTCELVIDYPSNKDSGKYTVKAESSAGKAEITHLVTFAGKDHHIADNIHGVFHADKNLLKAKLAEIELPKEQKHPEVSESEGEEGKGKGKSKGKARAKKDEEEEVALPTADTPTSDTLKKREKVIGIHFPTTVKDRVVAEGSKVKISCFLAAKEPQVKWFKNEEQLQNSAKIRGRYVEGLCTLEITSATEEDSGEYKCWARDETGEASTFCRLTVYADPGSADVPPTFTRNIKETYHPKIHELQLECHVRGSPTAAVTWVKDGVKIEQSDKYQQIDHNDGKCELVVSDPVQADSGKYVCQAENRAGKAEITHKVTVEARRVRAPSPRKEAVVGYKSSAEETDEEEKEKKKAKKKKDDEEEGGGRRREVLPPPDMKKRVYLRNFLSNRTVKEGSNVKWVVNIDGPEPTARWFHGENPIAFGPTSKMNLQDGIAWLQLVKVTEEDSGEYLVKVKGPENEVVSTCNLFVYSTGKEELVAPVFTVGIKDVFNRDQHLLTIECKVAGRPKPKICWQKDSTLLLQDSNKYKYIEMEDDIQQLVIRNPTDSDTGLYTCYAESESGQMKISKFVDVSDYRLKEETLRSTKTEKLLGMNADQSQPNMDHILEMKAQAKDAQFRLRLQTPMKSMKIAAGCKAQLMCYISGFIEDVYWLRDEERIFKDGRHKIYNINNNLSLEIYEARTSDSAQYKCMVRNSRNTVECQCQLDVYDSISGFLPASFCHPMTVDYDGERGELSLACHVHGRPNITWLRDDHSISNNRYRVVEEAGGVTKLIIRNPIHTDCGSFSCYAETNENIESITKDVRISELKSLMSSSTEMVESGLISDFKQAKEMITAASKESLLNRTIQSKRKPLFNTLLHDRNVTEGSNLRLSCNLLCDDNTKVEWLKDMKPLSSENKRFQTCFTVKGEIILEIFTTEESDSGQYVCRATNDYGETSTQAYIRIYKPYADTLKPSVFVQSIRGILLNRNDVITNFIEILSYHDHNASSFCIDNYSLNDNELVLDCRVRGKPRPDIQWMKGTDYIISGEKYTQVNEDDGYTKIIVHNPTEKDSGLYACVARNEAGENKLTHHVEFVGRERFTLQKTHGFFHRDPNKPHLISPLGDQTVHKGGTIAISAEFMQTQSPIDVQWLLNRHALTGHPNVKTFHDHGVYTLAITDATPECEGTYTCKAQNAFGRIESCAHVDISQGATKEERPPLFLSRPENEMKIAVGDPFSISFRIAGDPKPKLSFLKGTKDITKSDRVSKEASDDYTRFTVQKSQISDSGTYFVVARNNNGTDRLFVTIEVKTPKKKD</sequence>
<evidence type="ECO:0000256" key="1">
    <source>
        <dbReference type="ARBA" id="ARBA00022433"/>
    </source>
</evidence>
<feature type="domain" description="Ig-like" evidence="9">
    <location>
        <begin position="4549"/>
        <end position="4638"/>
    </location>
</feature>
<feature type="compositionally biased region" description="Basic and acidic residues" evidence="8">
    <location>
        <begin position="4392"/>
        <end position="4410"/>
    </location>
</feature>
<dbReference type="InterPro" id="IPR036179">
    <property type="entry name" value="Ig-like_dom_sf"/>
</dbReference>
<dbReference type="FunFam" id="2.60.40.10:FF:001894">
    <property type="entry name" value="Stretchin-Mlck, isoform V"/>
    <property type="match status" value="1"/>
</dbReference>
<evidence type="ECO:0000256" key="8">
    <source>
        <dbReference type="SAM" id="MobiDB-lite"/>
    </source>
</evidence>
<feature type="domain" description="Ig-like" evidence="9">
    <location>
        <begin position="3909"/>
        <end position="4002"/>
    </location>
</feature>
<feature type="domain" description="Ig-like" evidence="9">
    <location>
        <begin position="663"/>
        <end position="741"/>
    </location>
</feature>
<keyword evidence="6" id="KW-0393">Immunoglobulin domain</keyword>
<dbReference type="InterPro" id="IPR003598">
    <property type="entry name" value="Ig_sub2"/>
</dbReference>
<dbReference type="FunFam" id="2.60.40.10:FF:001166">
    <property type="entry name" value="Uncharacterized protein, isoform D"/>
    <property type="match status" value="1"/>
</dbReference>
<dbReference type="InterPro" id="IPR013098">
    <property type="entry name" value="Ig_I-set"/>
</dbReference>
<feature type="domain" description="Ig-like" evidence="9">
    <location>
        <begin position="4695"/>
        <end position="4783"/>
    </location>
</feature>
<feature type="compositionally biased region" description="Basic and acidic residues" evidence="8">
    <location>
        <begin position="3490"/>
        <end position="3538"/>
    </location>
</feature>
<proteinExistence type="predicted"/>
<feature type="domain" description="Ig-like" evidence="9">
    <location>
        <begin position="3761"/>
        <end position="3852"/>
    </location>
</feature>
<feature type="region of interest" description="Disordered" evidence="8">
    <location>
        <begin position="4642"/>
        <end position="4694"/>
    </location>
</feature>
<keyword evidence="4" id="KW-1015">Disulfide bond</keyword>
<feature type="compositionally biased region" description="Low complexity" evidence="8">
    <location>
        <begin position="4118"/>
        <end position="4128"/>
    </location>
</feature>
<accession>A0A1A9UZC3</accession>
<name>A0A1A9UZC3_GLOAU</name>
<dbReference type="STRING" id="7395.A0A1A9UZC3"/>
<organism evidence="10 11">
    <name type="scientific">Glossina austeni</name>
    <name type="common">Savannah tsetse fly</name>
    <dbReference type="NCBI Taxonomy" id="7395"/>
    <lineage>
        <taxon>Eukaryota</taxon>
        <taxon>Metazoa</taxon>
        <taxon>Ecdysozoa</taxon>
        <taxon>Arthropoda</taxon>
        <taxon>Hexapoda</taxon>
        <taxon>Insecta</taxon>
        <taxon>Pterygota</taxon>
        <taxon>Neoptera</taxon>
        <taxon>Endopterygota</taxon>
        <taxon>Diptera</taxon>
        <taxon>Brachycera</taxon>
        <taxon>Muscomorpha</taxon>
        <taxon>Hippoboscoidea</taxon>
        <taxon>Glossinidae</taxon>
        <taxon>Glossina</taxon>
    </lineage>
</organism>
<dbReference type="FunFam" id="2.60.40.10:FF:000964">
    <property type="entry name" value="Stretchin-Mlck, isoform T"/>
    <property type="match status" value="1"/>
</dbReference>
<feature type="domain" description="Ig-like" evidence="9">
    <location>
        <begin position="4270"/>
        <end position="4355"/>
    </location>
</feature>
<dbReference type="Proteomes" id="UP000078200">
    <property type="component" value="Unassembled WGS sequence"/>
</dbReference>
<evidence type="ECO:0000259" key="9">
    <source>
        <dbReference type="PROSITE" id="PS50835"/>
    </source>
</evidence>
<feature type="domain" description="Ig-like" evidence="9">
    <location>
        <begin position="4800"/>
        <end position="4886"/>
    </location>
</feature>
<keyword evidence="5" id="KW-0514">Muscle protein</keyword>
<evidence type="ECO:0000313" key="10">
    <source>
        <dbReference type="EnsemblMetazoa" id="GAUT020642-PA"/>
    </source>
</evidence>
<feature type="domain" description="Ig-like" evidence="9">
    <location>
        <begin position="3663"/>
        <end position="3750"/>
    </location>
</feature>
<dbReference type="CDD" id="cd00096">
    <property type="entry name" value="Ig"/>
    <property type="match status" value="6"/>
</dbReference>
<feature type="domain" description="Ig-like" evidence="9">
    <location>
        <begin position="4019"/>
        <end position="4108"/>
    </location>
</feature>
<dbReference type="PANTHER" id="PTHR13817:SF171">
    <property type="entry name" value="STRETCHIN-MLCK, ISOFORM U"/>
    <property type="match status" value="1"/>
</dbReference>
<feature type="compositionally biased region" description="Basic residues" evidence="8">
    <location>
        <begin position="3355"/>
        <end position="3368"/>
    </location>
</feature>
<feature type="domain" description="Ig-like" evidence="9">
    <location>
        <begin position="4919"/>
        <end position="5025"/>
    </location>
</feature>
<dbReference type="FunFam" id="2.60.40.10:FF:002363">
    <property type="entry name" value="Uncharacterized protein, isoform J"/>
    <property type="match status" value="1"/>
</dbReference>
<feature type="coiled-coil region" evidence="7">
    <location>
        <begin position="2761"/>
        <end position="2815"/>
    </location>
</feature>
<feature type="compositionally biased region" description="Polar residues" evidence="8">
    <location>
        <begin position="943"/>
        <end position="953"/>
    </location>
</feature>
<evidence type="ECO:0000256" key="6">
    <source>
        <dbReference type="ARBA" id="ARBA00023319"/>
    </source>
</evidence>
<dbReference type="InterPro" id="IPR050964">
    <property type="entry name" value="Striated_Muscle_Regulatory"/>
</dbReference>
<dbReference type="SUPFAM" id="SSF48726">
    <property type="entry name" value="Immunoglobulin"/>
    <property type="match status" value="24"/>
</dbReference>
<feature type="compositionally biased region" description="Basic residues" evidence="8">
    <location>
        <begin position="4411"/>
        <end position="4420"/>
    </location>
</feature>
<feature type="region of interest" description="Disordered" evidence="8">
    <location>
        <begin position="2835"/>
        <end position="2854"/>
    </location>
</feature>
<feature type="domain" description="Ig-like" evidence="9">
    <location>
        <begin position="5414"/>
        <end position="5505"/>
    </location>
</feature>
<dbReference type="Pfam" id="PF07679">
    <property type="entry name" value="I-set"/>
    <property type="match status" value="24"/>
</dbReference>
<feature type="region of interest" description="Disordered" evidence="8">
    <location>
        <begin position="4113"/>
        <end position="4161"/>
    </location>
</feature>
<feature type="domain" description="Ig-like" evidence="9">
    <location>
        <begin position="264"/>
        <end position="344"/>
    </location>
</feature>
<dbReference type="FunFam" id="2.60.40.10:FF:000032">
    <property type="entry name" value="palladin isoform X1"/>
    <property type="match status" value="2"/>
</dbReference>
<feature type="region of interest" description="Disordered" evidence="8">
    <location>
        <begin position="915"/>
        <end position="1001"/>
    </location>
</feature>
<feature type="region of interest" description="Disordered" evidence="8">
    <location>
        <begin position="3182"/>
        <end position="3236"/>
    </location>
</feature>
<feature type="compositionally biased region" description="Basic and acidic residues" evidence="8">
    <location>
        <begin position="990"/>
        <end position="1001"/>
    </location>
</feature>
<evidence type="ECO:0000256" key="3">
    <source>
        <dbReference type="ARBA" id="ARBA00022889"/>
    </source>
</evidence>
<feature type="coiled-coil region" evidence="7">
    <location>
        <begin position="2966"/>
        <end position="2993"/>
    </location>
</feature>
<dbReference type="InterPro" id="IPR003599">
    <property type="entry name" value="Ig_sub"/>
</dbReference>
<keyword evidence="2" id="KW-0677">Repeat</keyword>
<feature type="domain" description="Ig-like" evidence="9">
    <location>
        <begin position="467"/>
        <end position="541"/>
    </location>
</feature>
<evidence type="ECO:0000313" key="11">
    <source>
        <dbReference type="Proteomes" id="UP000078200"/>
    </source>
</evidence>
<keyword evidence="1" id="KW-0787">Thick filament</keyword>
<dbReference type="InterPro" id="IPR007110">
    <property type="entry name" value="Ig-like_dom"/>
</dbReference>
<feature type="compositionally biased region" description="Basic and acidic residues" evidence="8">
    <location>
        <begin position="4684"/>
        <end position="4694"/>
    </location>
</feature>
<dbReference type="SMART" id="SM00408">
    <property type="entry name" value="IGc2"/>
    <property type="match status" value="22"/>
</dbReference>
<evidence type="ECO:0000256" key="7">
    <source>
        <dbReference type="SAM" id="Coils"/>
    </source>
</evidence>
<feature type="coiled-coil region" evidence="7">
    <location>
        <begin position="1522"/>
        <end position="1583"/>
    </location>
</feature>
<feature type="compositionally biased region" description="Basic and acidic residues" evidence="8">
    <location>
        <begin position="3563"/>
        <end position="3581"/>
    </location>
</feature>
<dbReference type="FunFam" id="2.60.40.10:FF:000557">
    <property type="entry name" value="Myosin binding protein Ha"/>
    <property type="match status" value="3"/>
</dbReference>
<feature type="compositionally biased region" description="Basic and acidic residues" evidence="8">
    <location>
        <begin position="3597"/>
        <end position="3616"/>
    </location>
</feature>
<feature type="compositionally biased region" description="Basic residues" evidence="8">
    <location>
        <begin position="3415"/>
        <end position="3427"/>
    </location>
</feature>
<dbReference type="InterPro" id="IPR013783">
    <property type="entry name" value="Ig-like_fold"/>
</dbReference>
<feature type="domain" description="Ig-like" evidence="9">
    <location>
        <begin position="5171"/>
        <end position="5261"/>
    </location>
</feature>
<dbReference type="EnsemblMetazoa" id="GAUT020642-RA">
    <property type="protein sequence ID" value="GAUT020642-PA"/>
    <property type="gene ID" value="GAUT020642"/>
</dbReference>
<feature type="domain" description="Ig-like" evidence="9">
    <location>
        <begin position="365"/>
        <end position="457"/>
    </location>
</feature>
<feature type="region of interest" description="Disordered" evidence="8">
    <location>
        <begin position="3875"/>
        <end position="3900"/>
    </location>
</feature>
<feature type="domain" description="Ig-like" evidence="9">
    <location>
        <begin position="48"/>
        <end position="155"/>
    </location>
</feature>
<feature type="compositionally biased region" description="Basic and acidic residues" evidence="8">
    <location>
        <begin position="3875"/>
        <end position="3897"/>
    </location>
</feature>